<comment type="similarity">
    <text evidence="2">Belongs to the TEC1 family.</text>
</comment>
<evidence type="ECO:0000256" key="7">
    <source>
        <dbReference type="SAM" id="MobiDB-lite"/>
    </source>
</evidence>
<comment type="subcellular location">
    <subcellularLocation>
        <location evidence="1">Nucleus</location>
    </subcellularLocation>
</comment>
<feature type="compositionally biased region" description="Polar residues" evidence="7">
    <location>
        <begin position="582"/>
        <end position="592"/>
    </location>
</feature>
<dbReference type="InterPro" id="IPR038096">
    <property type="entry name" value="TEA/ATTS_sf"/>
</dbReference>
<dbReference type="Pfam" id="PF01285">
    <property type="entry name" value="TEA"/>
    <property type="match status" value="1"/>
</dbReference>
<feature type="region of interest" description="Disordered" evidence="7">
    <location>
        <begin position="512"/>
        <end position="550"/>
    </location>
</feature>
<feature type="compositionally biased region" description="Low complexity" evidence="7">
    <location>
        <begin position="974"/>
        <end position="985"/>
    </location>
</feature>
<dbReference type="GO" id="GO:0005667">
    <property type="term" value="C:transcription regulator complex"/>
    <property type="evidence" value="ECO:0007669"/>
    <property type="project" value="TreeGrafter"/>
</dbReference>
<feature type="DNA-binding region" description="TEA" evidence="6">
    <location>
        <begin position="134"/>
        <end position="220"/>
    </location>
</feature>
<feature type="region of interest" description="Disordered" evidence="7">
    <location>
        <begin position="646"/>
        <end position="688"/>
    </location>
</feature>
<dbReference type="PANTHER" id="PTHR11834:SF0">
    <property type="entry name" value="PROTEIN SCALLOPED"/>
    <property type="match status" value="1"/>
</dbReference>
<keyword evidence="5" id="KW-0539">Nucleus</keyword>
<evidence type="ECO:0000313" key="10">
    <source>
        <dbReference type="Proteomes" id="UP001286456"/>
    </source>
</evidence>
<dbReference type="GO" id="GO:0005634">
    <property type="term" value="C:nucleus"/>
    <property type="evidence" value="ECO:0007669"/>
    <property type="project" value="UniProtKB-SubCell"/>
</dbReference>
<feature type="compositionally biased region" description="Polar residues" evidence="7">
    <location>
        <begin position="646"/>
        <end position="656"/>
    </location>
</feature>
<evidence type="ECO:0000256" key="3">
    <source>
        <dbReference type="ARBA" id="ARBA00023015"/>
    </source>
</evidence>
<keyword evidence="10" id="KW-1185">Reference proteome</keyword>
<evidence type="ECO:0000259" key="8">
    <source>
        <dbReference type="PROSITE" id="PS51088"/>
    </source>
</evidence>
<evidence type="ECO:0000256" key="4">
    <source>
        <dbReference type="ARBA" id="ARBA00023163"/>
    </source>
</evidence>
<dbReference type="InterPro" id="IPR050937">
    <property type="entry name" value="TEC1_TEAD_TF"/>
</dbReference>
<dbReference type="GO" id="GO:0000978">
    <property type="term" value="F:RNA polymerase II cis-regulatory region sequence-specific DNA binding"/>
    <property type="evidence" value="ECO:0007669"/>
    <property type="project" value="TreeGrafter"/>
</dbReference>
<accession>A0AAE0MLJ2</accession>
<feature type="compositionally biased region" description="Low complexity" evidence="7">
    <location>
        <begin position="1011"/>
        <end position="1025"/>
    </location>
</feature>
<evidence type="ECO:0000256" key="5">
    <source>
        <dbReference type="ARBA" id="ARBA00023242"/>
    </source>
</evidence>
<feature type="region of interest" description="Disordered" evidence="7">
    <location>
        <begin position="567"/>
        <end position="592"/>
    </location>
</feature>
<dbReference type="Gene3D" id="6.10.20.40">
    <property type="entry name" value="TEA/ATTS domain"/>
    <property type="match status" value="1"/>
</dbReference>
<evidence type="ECO:0000313" key="9">
    <source>
        <dbReference type="EMBL" id="KAK3336947.1"/>
    </source>
</evidence>
<feature type="domain" description="TEA" evidence="8">
    <location>
        <begin position="134"/>
        <end position="220"/>
    </location>
</feature>
<sequence>MQLQKRLPVLSSQCYSPVPDYAVEDGHALHSTSRQPLRESTGNAQHQLERLARFQAHRLNLDPLLIPSSSMPTPPIVPTQSLGGSTYDSPGYSRLQQRHKIHVQRRRRWGSRGINPMSLSAQFLAYRKKQADKDDKSDQKWADVLEEAFLDALLLVPPMGRTKFSMRGRLYGRNMLIAEYLWVAYCASLPPDTEPDERMRRDRKQVSSHIQVLKNFFSHHTTFHFFFPGKERKEDKSKDTGETVSFKNNPVLVALNEGRLPDVRLNYDYFAQILAQNDQVTIRPRRTWIFVSNPDLVVGDDGCGHLPATGDKLDKSEYPHLKRNLEREKWAKEEQQIFKGSLVHEFTKEMHQTYSSTVKELSREWESSFPDLHQRLESVVANDPSCDILHMHSTLELKDKRGFPDGSELNSWIEINIEQPRLLNHRWKVRTQLVRPTVLSYAKENPHPKAVYETSADIAIQYQHRPGCDGPRNGGQDPCDCISQRCKRDWVTVPFPADEWARTLTNCAQYPAHPFTGSARRANRGRAAVKKEGEDEDEDSEDSDGSSSTQMELVPQIAMMQEIWSCPPEAPHDRNTFPYGADSQSGSTPTTQRWTRRALILWTFDTVHSVNREGKLVTAQNGKTTWRFLTVIDPTSQYHQQQFLLSGPSSASSNYGGDSMTPGGGFSPTVSAGPAPDRDAIMSPTPNYEQQFNSLSAHMSKNYTAPTWEPQRMHHHSYGAHMMAPSVGGQAGGANIPAGFDMLDSLGGHSRLVTPPPTASLSSSFAPSFDSGLSSAEHLYMTAHSHPHSAAAGLSATDSQALSDISAVTDPFLASASSSSFDMGGGVYDDHGSSDHWDSSGAHAHGHHAVTGIDASNWPSGYTTTAAGGGSNNPGVLGWVQTPPGSRNNSVGHMQPHMQNIWTTTPVTSAAYSIMAPATTLWATTSGAAVLDDEGDYNGGPAEGSHDWVHVRSSISTAGGSDLSQDWEEIVNQAASASTSESSAAHHQHLQHHQQQEELQQQHMMNTTHTNNNNSSSSSSSSSNSQLAFPIRAQQGTKRSRSDSLAGECDSYPRTSMPKLTHHHHQTSTRPSPRHDGGLEQEPW</sequence>
<evidence type="ECO:0000256" key="2">
    <source>
        <dbReference type="ARBA" id="ARBA00008421"/>
    </source>
</evidence>
<name>A0AAE0MLJ2_9PEZI</name>
<dbReference type="EMBL" id="JAUEPO010000001">
    <property type="protein sequence ID" value="KAK3336947.1"/>
    <property type="molecule type" value="Genomic_DNA"/>
</dbReference>
<evidence type="ECO:0000256" key="1">
    <source>
        <dbReference type="ARBA" id="ARBA00004123"/>
    </source>
</evidence>
<feature type="compositionally biased region" description="Acidic residues" evidence="7">
    <location>
        <begin position="534"/>
        <end position="544"/>
    </location>
</feature>
<keyword evidence="4" id="KW-0804">Transcription</keyword>
<evidence type="ECO:0000256" key="6">
    <source>
        <dbReference type="PROSITE-ProRule" id="PRU00505"/>
    </source>
</evidence>
<keyword evidence="3" id="KW-0805">Transcription regulation</keyword>
<gene>
    <name evidence="9" type="ORF">B0T19DRAFT_56693</name>
</gene>
<organism evidence="9 10">
    <name type="scientific">Cercophora scortea</name>
    <dbReference type="NCBI Taxonomy" id="314031"/>
    <lineage>
        <taxon>Eukaryota</taxon>
        <taxon>Fungi</taxon>
        <taxon>Dikarya</taxon>
        <taxon>Ascomycota</taxon>
        <taxon>Pezizomycotina</taxon>
        <taxon>Sordariomycetes</taxon>
        <taxon>Sordariomycetidae</taxon>
        <taxon>Sordariales</taxon>
        <taxon>Lasiosphaeriaceae</taxon>
        <taxon>Cercophora</taxon>
    </lineage>
</organism>
<protein>
    <submittedName>
        <fullName evidence="9">TEA/ATTS domain family-domain-containing protein</fullName>
    </submittedName>
</protein>
<dbReference type="PANTHER" id="PTHR11834">
    <property type="entry name" value="TRANSCRIPTIONAL ENHANCER FACTOR TEF RELATED"/>
    <property type="match status" value="1"/>
</dbReference>
<dbReference type="PROSITE" id="PS51088">
    <property type="entry name" value="TEA_2"/>
    <property type="match status" value="1"/>
</dbReference>
<dbReference type="AlphaFoldDB" id="A0AAE0MLJ2"/>
<dbReference type="Proteomes" id="UP001286456">
    <property type="component" value="Unassembled WGS sequence"/>
</dbReference>
<proteinExistence type="inferred from homology"/>
<reference evidence="9" key="1">
    <citation type="journal article" date="2023" name="Mol. Phylogenet. Evol.">
        <title>Genome-scale phylogeny and comparative genomics of the fungal order Sordariales.</title>
        <authorList>
            <person name="Hensen N."/>
            <person name="Bonometti L."/>
            <person name="Westerberg I."/>
            <person name="Brannstrom I.O."/>
            <person name="Guillou S."/>
            <person name="Cros-Aarteil S."/>
            <person name="Calhoun S."/>
            <person name="Haridas S."/>
            <person name="Kuo A."/>
            <person name="Mondo S."/>
            <person name="Pangilinan J."/>
            <person name="Riley R."/>
            <person name="LaButti K."/>
            <person name="Andreopoulos B."/>
            <person name="Lipzen A."/>
            <person name="Chen C."/>
            <person name="Yan M."/>
            <person name="Daum C."/>
            <person name="Ng V."/>
            <person name="Clum A."/>
            <person name="Steindorff A."/>
            <person name="Ohm R.A."/>
            <person name="Martin F."/>
            <person name="Silar P."/>
            <person name="Natvig D.O."/>
            <person name="Lalanne C."/>
            <person name="Gautier V."/>
            <person name="Ament-Velasquez S.L."/>
            <person name="Kruys A."/>
            <person name="Hutchinson M.I."/>
            <person name="Powell A.J."/>
            <person name="Barry K."/>
            <person name="Miller A.N."/>
            <person name="Grigoriev I.V."/>
            <person name="Debuchy R."/>
            <person name="Gladieux P."/>
            <person name="Hiltunen Thoren M."/>
            <person name="Johannesson H."/>
        </authorList>
    </citation>
    <scope>NUCLEOTIDE SEQUENCE</scope>
    <source>
        <strain evidence="9">SMH4131-1</strain>
    </source>
</reference>
<feature type="region of interest" description="Disordered" evidence="7">
    <location>
        <begin position="972"/>
        <end position="1084"/>
    </location>
</feature>
<dbReference type="SMART" id="SM00426">
    <property type="entry name" value="TEA"/>
    <property type="match status" value="1"/>
</dbReference>
<dbReference type="InterPro" id="IPR000818">
    <property type="entry name" value="TEA/ATTS_dom"/>
</dbReference>
<comment type="caution">
    <text evidence="9">The sequence shown here is derived from an EMBL/GenBank/DDBJ whole genome shotgun (WGS) entry which is preliminary data.</text>
</comment>
<reference evidence="9" key="2">
    <citation type="submission" date="2023-06" db="EMBL/GenBank/DDBJ databases">
        <authorList>
            <consortium name="Lawrence Berkeley National Laboratory"/>
            <person name="Haridas S."/>
            <person name="Hensen N."/>
            <person name="Bonometti L."/>
            <person name="Westerberg I."/>
            <person name="Brannstrom I.O."/>
            <person name="Guillou S."/>
            <person name="Cros-Aarteil S."/>
            <person name="Calhoun S."/>
            <person name="Kuo A."/>
            <person name="Mondo S."/>
            <person name="Pangilinan J."/>
            <person name="Riley R."/>
            <person name="Labutti K."/>
            <person name="Andreopoulos B."/>
            <person name="Lipzen A."/>
            <person name="Chen C."/>
            <person name="Yanf M."/>
            <person name="Daum C."/>
            <person name="Ng V."/>
            <person name="Clum A."/>
            <person name="Steindorff A."/>
            <person name="Ohm R."/>
            <person name="Martin F."/>
            <person name="Silar P."/>
            <person name="Natvig D."/>
            <person name="Lalanne C."/>
            <person name="Gautier V."/>
            <person name="Ament-Velasquez S.L."/>
            <person name="Kruys A."/>
            <person name="Hutchinson M.I."/>
            <person name="Powell A.J."/>
            <person name="Barry K."/>
            <person name="Miller A.N."/>
            <person name="Grigoriev I.V."/>
            <person name="Debuchy R."/>
            <person name="Gladieux P."/>
            <person name="Thoren M.H."/>
            <person name="Johannesson H."/>
        </authorList>
    </citation>
    <scope>NUCLEOTIDE SEQUENCE</scope>
    <source>
        <strain evidence="9">SMH4131-1</strain>
    </source>
</reference>
<dbReference type="GO" id="GO:0000981">
    <property type="term" value="F:DNA-binding transcription factor activity, RNA polymerase II-specific"/>
    <property type="evidence" value="ECO:0007669"/>
    <property type="project" value="TreeGrafter"/>
</dbReference>